<evidence type="ECO:0000256" key="1">
    <source>
        <dbReference type="PIRSR" id="PIRSR622684-1"/>
    </source>
</evidence>
<dbReference type="GO" id="GO:0006508">
    <property type="term" value="P:proteolysis"/>
    <property type="evidence" value="ECO:0007669"/>
    <property type="project" value="InterPro"/>
</dbReference>
<evidence type="ECO:0000313" key="4">
    <source>
        <dbReference type="EMBL" id="CAE0780946.1"/>
    </source>
</evidence>
<evidence type="ECO:0000259" key="3">
    <source>
        <dbReference type="PROSITE" id="PS50203"/>
    </source>
</evidence>
<feature type="domain" description="Calpain catalytic" evidence="3">
    <location>
        <begin position="1"/>
        <end position="87"/>
    </location>
</feature>
<dbReference type="Gene3D" id="3.90.70.10">
    <property type="entry name" value="Cysteine proteinases"/>
    <property type="match status" value="1"/>
</dbReference>
<feature type="active site" evidence="1">
    <location>
        <position position="10"/>
    </location>
</feature>
<sequence>MRSLGLLCPHAYCVMQLATVGDGEMLVKLRNPNGHAGWRGAWGRASPRWTYELREQLKIDSEDAGVFWMGWDDFLRFFAEVTVCRLVPHMMEGREFGWLPSAFNAGQAVAVDVYARTQIEVTLHQEPHRSRGADATPTLVDIGILVLKEESDGRYVRVASTERVIDHLVHVATELEQDGYVSRYLIVPLCLGQLRSDAPRKFRVSVHSSQPIAMTSTPTDAATLARAILSLAVDTGKRTPLLSHPLLGEVLCIYQLEDEAGICIVAENNSHFAMRVEVDASEGANGPSEGFISTRGLLVSHVSLVTAYTRSPISSI</sequence>
<dbReference type="InterPro" id="IPR001300">
    <property type="entry name" value="Peptidase_C2_calpain_cat"/>
</dbReference>
<comment type="caution">
    <text evidence="2">Lacks conserved residue(s) required for the propagation of feature annotation.</text>
</comment>
<dbReference type="SUPFAM" id="SSF54001">
    <property type="entry name" value="Cysteine proteinases"/>
    <property type="match status" value="1"/>
</dbReference>
<dbReference type="GO" id="GO:0005737">
    <property type="term" value="C:cytoplasm"/>
    <property type="evidence" value="ECO:0007669"/>
    <property type="project" value="TreeGrafter"/>
</dbReference>
<name>A0A7S4BY86_CHRCT</name>
<dbReference type="GO" id="GO:0004198">
    <property type="term" value="F:calcium-dependent cysteine-type endopeptidase activity"/>
    <property type="evidence" value="ECO:0007669"/>
    <property type="project" value="InterPro"/>
</dbReference>
<dbReference type="InterPro" id="IPR038765">
    <property type="entry name" value="Papain-like_cys_pep_sf"/>
</dbReference>
<reference evidence="4" key="1">
    <citation type="submission" date="2021-01" db="EMBL/GenBank/DDBJ databases">
        <authorList>
            <person name="Corre E."/>
            <person name="Pelletier E."/>
            <person name="Niang G."/>
            <person name="Scheremetjew M."/>
            <person name="Finn R."/>
            <person name="Kale V."/>
            <person name="Holt S."/>
            <person name="Cochrane G."/>
            <person name="Meng A."/>
            <person name="Brown T."/>
            <person name="Cohen L."/>
        </authorList>
    </citation>
    <scope>NUCLEOTIDE SEQUENCE</scope>
    <source>
        <strain evidence="4">CCMP645</strain>
    </source>
</reference>
<dbReference type="InterPro" id="IPR022684">
    <property type="entry name" value="Calpain_cysteine_protease"/>
</dbReference>
<dbReference type="PANTHER" id="PTHR10183:SF382">
    <property type="entry name" value="CALPAIN-15"/>
    <property type="match status" value="1"/>
</dbReference>
<dbReference type="AlphaFoldDB" id="A0A7S4BY86"/>
<proteinExistence type="predicted"/>
<evidence type="ECO:0000256" key="2">
    <source>
        <dbReference type="PROSITE-ProRule" id="PRU00239"/>
    </source>
</evidence>
<dbReference type="EMBL" id="HBIZ01052479">
    <property type="protein sequence ID" value="CAE0780946.1"/>
    <property type="molecule type" value="Transcribed_RNA"/>
</dbReference>
<organism evidence="4">
    <name type="scientific">Chrysotila carterae</name>
    <name type="common">Marine alga</name>
    <name type="synonym">Syracosphaera carterae</name>
    <dbReference type="NCBI Taxonomy" id="13221"/>
    <lineage>
        <taxon>Eukaryota</taxon>
        <taxon>Haptista</taxon>
        <taxon>Haptophyta</taxon>
        <taxon>Prymnesiophyceae</taxon>
        <taxon>Isochrysidales</taxon>
        <taxon>Isochrysidaceae</taxon>
        <taxon>Chrysotila</taxon>
    </lineage>
</organism>
<accession>A0A7S4BY86</accession>
<dbReference type="PANTHER" id="PTHR10183">
    <property type="entry name" value="CALPAIN"/>
    <property type="match status" value="1"/>
</dbReference>
<dbReference type="PROSITE" id="PS50203">
    <property type="entry name" value="CALPAIN_CAT"/>
    <property type="match status" value="1"/>
</dbReference>
<gene>
    <name evidence="4" type="ORF">PCAR00345_LOCUS33585</name>
</gene>
<feature type="active site" evidence="1">
    <location>
        <position position="31"/>
    </location>
</feature>
<dbReference type="Pfam" id="PF00648">
    <property type="entry name" value="Peptidase_C2"/>
    <property type="match status" value="1"/>
</dbReference>
<protein>
    <recommendedName>
        <fullName evidence="3">Calpain catalytic domain-containing protein</fullName>
    </recommendedName>
</protein>